<comment type="similarity">
    <text evidence="1 7">Belongs to the activator 1 small subunits family. RfcS subfamily.</text>
</comment>
<dbReference type="EMBL" id="FNMU01000004">
    <property type="protein sequence ID" value="SDW64952.1"/>
    <property type="molecule type" value="Genomic_DNA"/>
</dbReference>
<dbReference type="InterPro" id="IPR003593">
    <property type="entry name" value="AAA+_ATPase"/>
</dbReference>
<evidence type="ECO:0000256" key="3">
    <source>
        <dbReference type="ARBA" id="ARBA00022705"/>
    </source>
</evidence>
<reference evidence="10 14" key="3">
    <citation type="submission" date="2018-10" db="EMBL/GenBank/DDBJ databases">
        <title>Cultivation of a novel Methanohalophilus strain from Kebrit Deep of the Red Sea and a genomic comparison of members of the genus Methanohalophilus.</title>
        <authorList>
            <person name="Guan Y."/>
            <person name="Ngugi D.K."/>
            <person name="Stingl U."/>
        </authorList>
    </citation>
    <scope>NUCLEOTIDE SEQUENCE [LARGE SCALE GENOMIC DNA]</scope>
    <source>
        <strain evidence="10 14">DSM 3094</strain>
    </source>
</reference>
<dbReference type="EMBL" id="RJJG01000003">
    <property type="protein sequence ID" value="RNI09984.1"/>
    <property type="molecule type" value="Genomic_DNA"/>
</dbReference>
<evidence type="ECO:0000256" key="4">
    <source>
        <dbReference type="ARBA" id="ARBA00022741"/>
    </source>
</evidence>
<evidence type="ECO:0000256" key="2">
    <source>
        <dbReference type="ARBA" id="ARBA00014164"/>
    </source>
</evidence>
<dbReference type="OrthoDB" id="7928at2157"/>
<dbReference type="FunFam" id="1.20.272.10:FF:000029">
    <property type="entry name" value="Replication factor C small subunit"/>
    <property type="match status" value="1"/>
</dbReference>
<dbReference type="GO" id="GO:0003689">
    <property type="term" value="F:DNA clamp loader activity"/>
    <property type="evidence" value="ECO:0007669"/>
    <property type="project" value="UniProtKB-UniRule"/>
</dbReference>
<dbReference type="GO" id="GO:0003677">
    <property type="term" value="F:DNA binding"/>
    <property type="evidence" value="ECO:0007669"/>
    <property type="project" value="InterPro"/>
</dbReference>
<dbReference type="CDD" id="cd18140">
    <property type="entry name" value="HLD_clamp_RFC"/>
    <property type="match status" value="1"/>
</dbReference>
<dbReference type="NCBIfam" id="NF001679">
    <property type="entry name" value="PRK00440.1"/>
    <property type="match status" value="1"/>
</dbReference>
<evidence type="ECO:0000256" key="6">
    <source>
        <dbReference type="ARBA" id="ARBA00031749"/>
    </source>
</evidence>
<evidence type="ECO:0000313" key="13">
    <source>
        <dbReference type="Proteomes" id="UP000198669"/>
    </source>
</evidence>
<evidence type="ECO:0000256" key="5">
    <source>
        <dbReference type="ARBA" id="ARBA00022840"/>
    </source>
</evidence>
<keyword evidence="5 7" id="KW-0067">ATP-binding</keyword>
<proteinExistence type="inferred from homology"/>
<evidence type="ECO:0000256" key="7">
    <source>
        <dbReference type="HAMAP-Rule" id="MF_01509"/>
    </source>
</evidence>
<dbReference type="InterPro" id="IPR008921">
    <property type="entry name" value="DNA_pol3_clamp-load_cplx_C"/>
</dbReference>
<comment type="subunit">
    <text evidence="7">Heteromultimer composed of small subunits (RfcS) and large subunits (RfcL).</text>
</comment>
<dbReference type="InterPro" id="IPR027417">
    <property type="entry name" value="P-loop_NTPase"/>
</dbReference>
<feature type="domain" description="AAA+ ATPase" evidence="8">
    <location>
        <begin position="36"/>
        <end position="160"/>
    </location>
</feature>
<dbReference type="KEGG" id="mhaz:BHR79_05280"/>
<gene>
    <name evidence="7" type="primary">rfcS</name>
    <name evidence="9" type="ORF">BHR79_05280</name>
    <name evidence="10" type="ORF">EFE40_04965</name>
    <name evidence="11" type="ORF">SAMN04515625_1315</name>
</gene>
<dbReference type="GO" id="GO:0006281">
    <property type="term" value="P:DNA repair"/>
    <property type="evidence" value="ECO:0007669"/>
    <property type="project" value="TreeGrafter"/>
</dbReference>
<name>A0A1L3Q264_9EURY</name>
<dbReference type="Proteomes" id="UP000198669">
    <property type="component" value="Unassembled WGS sequence"/>
</dbReference>
<dbReference type="SMART" id="SM00382">
    <property type="entry name" value="AAA"/>
    <property type="match status" value="1"/>
</dbReference>
<dbReference type="InterPro" id="IPR003959">
    <property type="entry name" value="ATPase_AAA_core"/>
</dbReference>
<dbReference type="Proteomes" id="UP000186879">
    <property type="component" value="Chromosome"/>
</dbReference>
<dbReference type="GO" id="GO:0005524">
    <property type="term" value="F:ATP binding"/>
    <property type="evidence" value="ECO:0007669"/>
    <property type="project" value="UniProtKB-UniRule"/>
</dbReference>
<dbReference type="CDD" id="cd00009">
    <property type="entry name" value="AAA"/>
    <property type="match status" value="1"/>
</dbReference>
<dbReference type="EMBL" id="CP017921">
    <property type="protein sequence ID" value="APH38959.1"/>
    <property type="molecule type" value="Genomic_DNA"/>
</dbReference>
<dbReference type="Gene3D" id="1.10.8.60">
    <property type="match status" value="1"/>
</dbReference>
<dbReference type="InterPro" id="IPR047854">
    <property type="entry name" value="RFC_lid"/>
</dbReference>
<dbReference type="GO" id="GO:0016887">
    <property type="term" value="F:ATP hydrolysis activity"/>
    <property type="evidence" value="ECO:0007669"/>
    <property type="project" value="InterPro"/>
</dbReference>
<sequence length="318" mass="35638">MKEEIWIEKYRPYRLEDVVGQSDTIERLRSYIKTNNLPHLLFSGPPGVGKTATAVSIARELFGDDWRENFTELNASDERGIDVVRTKIKNFAKTSPIGGADFKIIFLDEADALTPDAQSALRRTMERYTNNCRFILSCNYSSKIIEPIQSRCAVYRFRPLSDDAIGKRCRHIAEKEGLDIADDGIEAIKYVAEGDMRKAINAVQAASMFDSSIHADSIYRITATAHPEEIKGLLESALGGNFISSRKKLEDLMVLRGLSGEDVVGQVYRSLFDIDMPDRKLVSIVDVVGEIDFRITEGADERIQLDALLAHLSIEGEE</sequence>
<reference evidence="11 13" key="2">
    <citation type="submission" date="2016-10" db="EMBL/GenBank/DDBJ databases">
        <authorList>
            <person name="de Groot N.N."/>
        </authorList>
    </citation>
    <scope>NUCLEOTIDE SEQUENCE [LARGE SCALE GENOMIC DNA]</scope>
    <source>
        <strain evidence="11 13">Z-7982</strain>
    </source>
</reference>
<dbReference type="Pfam" id="PF00004">
    <property type="entry name" value="AAA"/>
    <property type="match status" value="1"/>
</dbReference>
<dbReference type="GeneID" id="30583155"/>
<dbReference type="PANTHER" id="PTHR11669">
    <property type="entry name" value="REPLICATION FACTOR C / DNA POLYMERASE III GAMMA-TAU SUBUNIT"/>
    <property type="match status" value="1"/>
</dbReference>
<dbReference type="InterPro" id="IPR023748">
    <property type="entry name" value="Rep_factor-C_ssu_arc"/>
</dbReference>
<dbReference type="RefSeq" id="WP_072561397.1">
    <property type="nucleotide sequence ID" value="NZ_CP017921.1"/>
</dbReference>
<accession>A0A1L3Q264</accession>
<dbReference type="GO" id="GO:0005663">
    <property type="term" value="C:DNA replication factor C complex"/>
    <property type="evidence" value="ECO:0007669"/>
    <property type="project" value="InterPro"/>
</dbReference>
<evidence type="ECO:0000259" key="8">
    <source>
        <dbReference type="SMART" id="SM00382"/>
    </source>
</evidence>
<dbReference type="PRINTS" id="PR00830">
    <property type="entry name" value="ENDOLAPTASE"/>
</dbReference>
<dbReference type="PANTHER" id="PTHR11669:SF20">
    <property type="entry name" value="REPLICATION FACTOR C SUBUNIT 4"/>
    <property type="match status" value="1"/>
</dbReference>
<feature type="binding site" evidence="7">
    <location>
        <begin position="44"/>
        <end position="51"/>
    </location>
    <ligand>
        <name>ATP</name>
        <dbReference type="ChEBI" id="CHEBI:30616"/>
    </ligand>
</feature>
<dbReference type="SUPFAM" id="SSF52540">
    <property type="entry name" value="P-loop containing nucleoside triphosphate hydrolases"/>
    <property type="match status" value="1"/>
</dbReference>
<evidence type="ECO:0000313" key="11">
    <source>
        <dbReference type="EMBL" id="SDW64952.1"/>
    </source>
</evidence>
<evidence type="ECO:0000313" key="10">
    <source>
        <dbReference type="EMBL" id="RNI09984.1"/>
    </source>
</evidence>
<dbReference type="Proteomes" id="UP000267921">
    <property type="component" value="Unassembled WGS sequence"/>
</dbReference>
<protein>
    <recommendedName>
        <fullName evidence="2 7">Replication factor C small subunit</fullName>
        <shortName evidence="7">RFC small subunit</shortName>
    </recommendedName>
    <alternativeName>
        <fullName evidence="6 7">Clamp loader small subunit</fullName>
    </alternativeName>
</protein>
<dbReference type="InterPro" id="IPR050238">
    <property type="entry name" value="DNA_Rep/Repair_Clamp_Loader"/>
</dbReference>
<dbReference type="Pfam" id="PF08542">
    <property type="entry name" value="Rep_fac_C"/>
    <property type="match status" value="1"/>
</dbReference>
<evidence type="ECO:0000313" key="12">
    <source>
        <dbReference type="Proteomes" id="UP000186879"/>
    </source>
</evidence>
<dbReference type="InterPro" id="IPR013748">
    <property type="entry name" value="Rep_factorC_C"/>
</dbReference>
<dbReference type="Gene3D" id="3.40.50.300">
    <property type="entry name" value="P-loop containing nucleotide triphosphate hydrolases"/>
    <property type="match status" value="1"/>
</dbReference>
<keyword evidence="4 7" id="KW-0547">Nucleotide-binding</keyword>
<evidence type="ECO:0000313" key="14">
    <source>
        <dbReference type="Proteomes" id="UP000267921"/>
    </source>
</evidence>
<dbReference type="Gene3D" id="1.20.272.10">
    <property type="match status" value="1"/>
</dbReference>
<dbReference type="AlphaFoldDB" id="A0A1L3Q264"/>
<dbReference type="SUPFAM" id="SSF48019">
    <property type="entry name" value="post-AAA+ oligomerization domain-like"/>
    <property type="match status" value="1"/>
</dbReference>
<organism evidence="9 12">
    <name type="scientific">Methanohalophilus halophilus</name>
    <dbReference type="NCBI Taxonomy" id="2177"/>
    <lineage>
        <taxon>Archaea</taxon>
        <taxon>Methanobacteriati</taxon>
        <taxon>Methanobacteriota</taxon>
        <taxon>Stenosarchaea group</taxon>
        <taxon>Methanomicrobia</taxon>
        <taxon>Methanosarcinales</taxon>
        <taxon>Methanosarcinaceae</taxon>
        <taxon>Methanohalophilus</taxon>
    </lineage>
</organism>
<reference evidence="9 12" key="1">
    <citation type="submission" date="2016-10" db="EMBL/GenBank/DDBJ databases">
        <title>Methanohalophilus halophilus.</title>
        <authorList>
            <person name="L'haridon S."/>
        </authorList>
    </citation>
    <scope>NUCLEOTIDE SEQUENCE [LARGE SCALE GENOMIC DNA]</scope>
    <source>
        <strain evidence="9 12">Z-7982</strain>
    </source>
</reference>
<dbReference type="FunFam" id="3.40.50.300:FF:000129">
    <property type="entry name" value="Replication factor C subunit 5"/>
    <property type="match status" value="1"/>
</dbReference>
<dbReference type="HAMAP" id="MF_01509">
    <property type="entry name" value="RfcS"/>
    <property type="match status" value="1"/>
</dbReference>
<keyword evidence="3 7" id="KW-0235">DNA replication</keyword>
<evidence type="ECO:0000256" key="1">
    <source>
        <dbReference type="ARBA" id="ARBA00009668"/>
    </source>
</evidence>
<dbReference type="GO" id="GO:0006261">
    <property type="term" value="P:DNA-templated DNA replication"/>
    <property type="evidence" value="ECO:0007669"/>
    <property type="project" value="TreeGrafter"/>
</dbReference>
<dbReference type="STRING" id="2177.BHR79_05280"/>
<comment type="function">
    <text evidence="7">Part of the RFC clamp loader complex which loads the PCNA sliding clamp onto DNA.</text>
</comment>
<keyword evidence="12" id="KW-1185">Reference proteome</keyword>
<evidence type="ECO:0000313" key="9">
    <source>
        <dbReference type="EMBL" id="APH38959.1"/>
    </source>
</evidence>